<proteinExistence type="inferred from homology"/>
<protein>
    <submittedName>
        <fullName evidence="4">Leucine-, isoleucine-, valine-, threonine-, and alanine-binding protein</fullName>
    </submittedName>
</protein>
<dbReference type="PANTHER" id="PTHR47151">
    <property type="entry name" value="LEU/ILE/VAL-BINDING ABC TRANSPORTER SUBUNIT"/>
    <property type="match status" value="1"/>
</dbReference>
<evidence type="ECO:0000259" key="3">
    <source>
        <dbReference type="Pfam" id="PF13458"/>
    </source>
</evidence>
<evidence type="ECO:0000256" key="1">
    <source>
        <dbReference type="ARBA" id="ARBA00010062"/>
    </source>
</evidence>
<dbReference type="CDD" id="cd06340">
    <property type="entry name" value="PBP1_ABC_ligand_binding-like"/>
    <property type="match status" value="1"/>
</dbReference>
<feature type="domain" description="Leucine-binding protein" evidence="3">
    <location>
        <begin position="43"/>
        <end position="397"/>
    </location>
</feature>
<dbReference type="PANTHER" id="PTHR47151:SF2">
    <property type="entry name" value="AMINO ACID BINDING PROTEIN"/>
    <property type="match status" value="1"/>
</dbReference>
<dbReference type="AlphaFoldDB" id="A0A6J4JQL2"/>
<organism evidence="4">
    <name type="scientific">uncultured Acetobacteraceae bacterium</name>
    <dbReference type="NCBI Taxonomy" id="169975"/>
    <lineage>
        <taxon>Bacteria</taxon>
        <taxon>Pseudomonadati</taxon>
        <taxon>Pseudomonadota</taxon>
        <taxon>Alphaproteobacteria</taxon>
        <taxon>Acetobacterales</taxon>
        <taxon>Acetobacteraceae</taxon>
        <taxon>environmental samples</taxon>
    </lineage>
</organism>
<dbReference type="Gene3D" id="3.40.50.2300">
    <property type="match status" value="2"/>
</dbReference>
<dbReference type="EMBL" id="CADCTG010000319">
    <property type="protein sequence ID" value="CAA9284558.1"/>
    <property type="molecule type" value="Genomic_DNA"/>
</dbReference>
<evidence type="ECO:0000313" key="4">
    <source>
        <dbReference type="EMBL" id="CAA9284558.1"/>
    </source>
</evidence>
<keyword evidence="2" id="KW-0732">Signal</keyword>
<evidence type="ECO:0000256" key="2">
    <source>
        <dbReference type="ARBA" id="ARBA00022729"/>
    </source>
</evidence>
<reference evidence="4" key="1">
    <citation type="submission" date="2020-02" db="EMBL/GenBank/DDBJ databases">
        <authorList>
            <person name="Meier V. D."/>
        </authorList>
    </citation>
    <scope>NUCLEOTIDE SEQUENCE</scope>
    <source>
        <strain evidence="4">AVDCRST_MAG08</strain>
    </source>
</reference>
<dbReference type="InterPro" id="IPR028082">
    <property type="entry name" value="Peripla_BP_I"/>
</dbReference>
<gene>
    <name evidence="4" type="ORF">AVDCRST_MAG08-4103</name>
</gene>
<accession>A0A6J4JQL2</accession>
<dbReference type="InterPro" id="IPR028081">
    <property type="entry name" value="Leu-bd"/>
</dbReference>
<dbReference type="Pfam" id="PF13458">
    <property type="entry name" value="Peripla_BP_6"/>
    <property type="match status" value="1"/>
</dbReference>
<name>A0A6J4JQL2_9PROT</name>
<comment type="similarity">
    <text evidence="1">Belongs to the leucine-binding protein family.</text>
</comment>
<dbReference type="SUPFAM" id="SSF53822">
    <property type="entry name" value="Periplasmic binding protein-like I"/>
    <property type="match status" value="1"/>
</dbReference>
<sequence length="421" mass="44479">MDTPDRTCSPPPRRLVLAGLAGLAAGPRAALGQGAAAPANGDVRLGALYPLSGSLSLLGDESFRGLEIAVEERNAAGGLLSRPVRLLKGDATDQNQAMGEARRLLGAEKAVGLFGTFSSALSFAATQVAEMQRIPYFELGAIGDPITERGFRTLFRTCPRASDFAREAVNAVPEALAPAWGVSAAAIRVAILHEDGLYGQSVSGSQEALLGARGLRLVEKLGYAARGAELGAAVQRLKGAGAEVVLHTGYQNDIIVFYRAMREAGWRPRMVVGSGAGYSGVDTMRAVGPDFDGTMNVDFTQFEVNERMAPGVKQFAEAYRRRYGSDPRSGHSLANYCGARICLDAVQRAGGVETDRVRAAMLATDLPDGATPAGWGARFDERGQNTRARPFVLQWQGGKQVTVFPAEAAVARLRAQFGPAG</sequence>